<dbReference type="Proteomes" id="UP000001747">
    <property type="component" value="Chromosome"/>
</dbReference>
<proteinExistence type="predicted"/>
<gene>
    <name evidence="1" type="ordered locus">LS215_0160</name>
</gene>
<organism evidence="1 2">
    <name type="scientific">Saccharolobus islandicus (strain L.S.2.15 / Lassen #1)</name>
    <name type="common">Sulfolobus islandicus</name>
    <dbReference type="NCBI Taxonomy" id="429572"/>
    <lineage>
        <taxon>Archaea</taxon>
        <taxon>Thermoproteota</taxon>
        <taxon>Thermoprotei</taxon>
        <taxon>Sulfolobales</taxon>
        <taxon>Sulfolobaceae</taxon>
        <taxon>Saccharolobus</taxon>
    </lineage>
</organism>
<dbReference type="HOGENOM" id="CLU_2271162_0_0_2"/>
<dbReference type="KEGG" id="sis:LS215_0160"/>
<evidence type="ECO:0000313" key="2">
    <source>
        <dbReference type="Proteomes" id="UP000001747"/>
    </source>
</evidence>
<dbReference type="AlphaFoldDB" id="C3MK16"/>
<dbReference type="GeneID" id="7797227"/>
<name>C3MK16_SACI2</name>
<sequence length="105" mass="12486">MFEPQTKELFEEEINLDFFIQTVKVIGKYNEYHKLYVRIKDTKILSEGEIKYQHLSPEEMQVTAILKQIAKLYDLYKNTNNEKLAEGAKEEILKLIALLIWNINH</sequence>
<dbReference type="RefSeq" id="WP_012712819.1">
    <property type="nucleotide sequence ID" value="NC_012589.1"/>
</dbReference>
<reference evidence="1 2" key="1">
    <citation type="journal article" date="2009" name="Proc. Natl. Acad. Sci. U.S.A.">
        <title>Biogeography of the Sulfolobus islandicus pan-genome.</title>
        <authorList>
            <person name="Reno M.L."/>
            <person name="Held N.L."/>
            <person name="Fields C.J."/>
            <person name="Burke P.V."/>
            <person name="Whitaker R.J."/>
        </authorList>
    </citation>
    <scope>NUCLEOTIDE SEQUENCE [LARGE SCALE GENOMIC DNA]</scope>
    <source>
        <strain evidence="2">L.S.2.15 / Lassen #1</strain>
    </source>
</reference>
<protein>
    <submittedName>
        <fullName evidence="1">Orotidine 5'-phosphate decarboxylase (OMP decarboxylase) (OMPdcase) (PyrF)</fullName>
    </submittedName>
</protein>
<dbReference type="EMBL" id="CP001399">
    <property type="protein sequence ID" value="ACP34314.1"/>
    <property type="molecule type" value="Genomic_DNA"/>
</dbReference>
<accession>C3MK16</accession>
<evidence type="ECO:0000313" key="1">
    <source>
        <dbReference type="EMBL" id="ACP34314.1"/>
    </source>
</evidence>